<dbReference type="InterPro" id="IPR036291">
    <property type="entry name" value="NAD(P)-bd_dom_sf"/>
</dbReference>
<dbReference type="RefSeq" id="WP_023272386.1">
    <property type="nucleotide sequence ID" value="NZ_KI530712.1"/>
</dbReference>
<dbReference type="AlphaFoldDB" id="V2TRX9"/>
<dbReference type="PATRIC" id="fig|1392540.3.peg.776"/>
<dbReference type="HOGENOM" id="CLU_010194_9_0_6"/>
<dbReference type="PRINTS" id="PR00081">
    <property type="entry name" value="GDHRDH"/>
</dbReference>
<dbReference type="InterPro" id="IPR002347">
    <property type="entry name" value="SDR_fam"/>
</dbReference>
<evidence type="ECO:0000313" key="5">
    <source>
        <dbReference type="EMBL" id="ESK40352.1"/>
    </source>
</evidence>
<gene>
    <name evidence="5" type="ORF">P256_00799</name>
</gene>
<dbReference type="GO" id="GO:0016491">
    <property type="term" value="F:oxidoreductase activity"/>
    <property type="evidence" value="ECO:0007669"/>
    <property type="project" value="UniProtKB-KW"/>
</dbReference>
<evidence type="ECO:0000256" key="3">
    <source>
        <dbReference type="ARBA" id="ARBA00023002"/>
    </source>
</evidence>
<dbReference type="SUPFAM" id="SSF51735">
    <property type="entry name" value="NAD(P)-binding Rossmann-fold domains"/>
    <property type="match status" value="1"/>
</dbReference>
<evidence type="ECO:0000256" key="1">
    <source>
        <dbReference type="ARBA" id="ARBA00006484"/>
    </source>
</evidence>
<accession>V2TRX9</accession>
<organism evidence="5 6">
    <name type="scientific">Acinetobacter nectaris CIP 110549</name>
    <dbReference type="NCBI Taxonomy" id="1392540"/>
    <lineage>
        <taxon>Bacteria</taxon>
        <taxon>Pseudomonadati</taxon>
        <taxon>Pseudomonadota</taxon>
        <taxon>Gammaproteobacteria</taxon>
        <taxon>Moraxellales</taxon>
        <taxon>Moraxellaceae</taxon>
        <taxon>Acinetobacter</taxon>
    </lineage>
</organism>
<dbReference type="EMBL" id="AYER01000003">
    <property type="protein sequence ID" value="ESK40352.1"/>
    <property type="molecule type" value="Genomic_DNA"/>
</dbReference>
<dbReference type="PROSITE" id="PS00061">
    <property type="entry name" value="ADH_SHORT"/>
    <property type="match status" value="1"/>
</dbReference>
<dbReference type="InterPro" id="IPR020904">
    <property type="entry name" value="Sc_DH/Rdtase_CS"/>
</dbReference>
<keyword evidence="2" id="KW-0521">NADP</keyword>
<dbReference type="PANTHER" id="PTHR43963">
    <property type="entry name" value="CARBONYL REDUCTASE 1-RELATED"/>
    <property type="match status" value="1"/>
</dbReference>
<name>V2TRX9_9GAMM</name>
<keyword evidence="3" id="KW-0560">Oxidoreductase</keyword>
<sequence>MSEFTSQVALVTGANKGIGFEIAKQLGLKGIKVYVGTRSLQNGYTAVDELKSLGINASSILIDLNDEQSIQDAYTYLNTHEAKLDILVNNAGIIDTEDGIASQTALSSVRRTFDTNFFGTLLVTQKMLPLVKKATSGRIVNISSGLGSLTLNADPNWEHASTKLIGYNSSKAAVNMLTVQLAWELKKTAIKVNAANPNFTATELIPNSSGGRPISEGAATAIQLALLPDDGPTGQLFEDGQVLPW</sequence>
<dbReference type="Proteomes" id="UP000023785">
    <property type="component" value="Unassembled WGS sequence"/>
</dbReference>
<dbReference type="Gene3D" id="3.40.50.720">
    <property type="entry name" value="NAD(P)-binding Rossmann-like Domain"/>
    <property type="match status" value="1"/>
</dbReference>
<dbReference type="STRING" id="1392540.P256_00799"/>
<dbReference type="OrthoDB" id="109589at2"/>
<proteinExistence type="inferred from homology"/>
<keyword evidence="6" id="KW-1185">Reference proteome</keyword>
<dbReference type="PANTHER" id="PTHR43963:SF6">
    <property type="entry name" value="CHAIN DEHYDROGENASE FAMILY PROTEIN, PUTATIVE (AFU_ORTHOLOGUE AFUA_3G15350)-RELATED"/>
    <property type="match status" value="1"/>
</dbReference>
<dbReference type="Pfam" id="PF00106">
    <property type="entry name" value="adh_short"/>
    <property type="match status" value="1"/>
</dbReference>
<evidence type="ECO:0000256" key="2">
    <source>
        <dbReference type="ARBA" id="ARBA00022857"/>
    </source>
</evidence>
<comment type="similarity">
    <text evidence="1 4">Belongs to the short-chain dehydrogenases/reductases (SDR) family.</text>
</comment>
<comment type="caution">
    <text evidence="5">The sequence shown here is derived from an EMBL/GenBank/DDBJ whole genome shotgun (WGS) entry which is preliminary data.</text>
</comment>
<dbReference type="eggNOG" id="COG1028">
    <property type="taxonomic scope" value="Bacteria"/>
</dbReference>
<dbReference type="PRINTS" id="PR00080">
    <property type="entry name" value="SDRFAMILY"/>
</dbReference>
<protein>
    <submittedName>
        <fullName evidence="5">Uncharacterized protein</fullName>
    </submittedName>
</protein>
<evidence type="ECO:0000313" key="6">
    <source>
        <dbReference type="Proteomes" id="UP000023785"/>
    </source>
</evidence>
<reference evidence="5 6" key="1">
    <citation type="submission" date="2013-10" db="EMBL/GenBank/DDBJ databases">
        <title>The Genome Sequence of Acinetobacter nectaris CIP 110549.</title>
        <authorList>
            <consortium name="The Broad Institute Genomics Platform"/>
            <consortium name="The Broad Institute Genome Sequencing Center for Infectious Disease"/>
            <person name="Cerqueira G."/>
            <person name="Feldgarden M."/>
            <person name="Courvalin P."/>
            <person name="Grillot-Courvalin C."/>
            <person name="Clermont D."/>
            <person name="Rocha E."/>
            <person name="Yoon E.-J."/>
            <person name="Nemec A."/>
            <person name="Young S.K."/>
            <person name="Zeng Q."/>
            <person name="Gargeya S."/>
            <person name="Fitzgerald M."/>
            <person name="Abouelleil A."/>
            <person name="Alvarado L."/>
            <person name="Berlin A.M."/>
            <person name="Chapman S.B."/>
            <person name="Gainer-Dewar J."/>
            <person name="Goldberg J."/>
            <person name="Gnerre S."/>
            <person name="Griggs A."/>
            <person name="Gujja S."/>
            <person name="Hansen M."/>
            <person name="Howarth C."/>
            <person name="Imamovic A."/>
            <person name="Ireland A."/>
            <person name="Larimer J."/>
            <person name="McCowan C."/>
            <person name="Murphy C."/>
            <person name="Pearson M."/>
            <person name="Poon T.W."/>
            <person name="Priest M."/>
            <person name="Roberts A."/>
            <person name="Saif S."/>
            <person name="Shea T."/>
            <person name="Sykes S."/>
            <person name="Wortman J."/>
            <person name="Nusbaum C."/>
            <person name="Birren B."/>
        </authorList>
    </citation>
    <scope>NUCLEOTIDE SEQUENCE [LARGE SCALE GENOMIC DNA]</scope>
    <source>
        <strain evidence="5 6">CIP 110549</strain>
    </source>
</reference>
<evidence type="ECO:0000256" key="4">
    <source>
        <dbReference type="RuleBase" id="RU000363"/>
    </source>
</evidence>